<evidence type="ECO:0000313" key="2">
    <source>
        <dbReference type="Proteomes" id="UP001221898"/>
    </source>
</evidence>
<sequence length="88" mass="9561">MGPLREAAARDARTGKRTVNYRRSQPRRLSAAATPLEAGITAGDGGRRCLLHRGLPFDDERGPVDRVQIVEREAGSGQIYTRFGAILG</sequence>
<proteinExistence type="predicted"/>
<comment type="caution">
    <text evidence="1">The sequence shown here is derived from an EMBL/GenBank/DDBJ whole genome shotgun (WGS) entry which is preliminary data.</text>
</comment>
<dbReference type="EMBL" id="JAINUG010000118">
    <property type="protein sequence ID" value="KAJ8395268.1"/>
    <property type="molecule type" value="Genomic_DNA"/>
</dbReference>
<reference evidence="1" key="1">
    <citation type="journal article" date="2023" name="Science">
        <title>Genome structures resolve the early diversification of teleost fishes.</title>
        <authorList>
            <person name="Parey E."/>
            <person name="Louis A."/>
            <person name="Montfort J."/>
            <person name="Bouchez O."/>
            <person name="Roques C."/>
            <person name="Iampietro C."/>
            <person name="Lluch J."/>
            <person name="Castinel A."/>
            <person name="Donnadieu C."/>
            <person name="Desvignes T."/>
            <person name="Floi Bucao C."/>
            <person name="Jouanno E."/>
            <person name="Wen M."/>
            <person name="Mejri S."/>
            <person name="Dirks R."/>
            <person name="Jansen H."/>
            <person name="Henkel C."/>
            <person name="Chen W.J."/>
            <person name="Zahm M."/>
            <person name="Cabau C."/>
            <person name="Klopp C."/>
            <person name="Thompson A.W."/>
            <person name="Robinson-Rechavi M."/>
            <person name="Braasch I."/>
            <person name="Lecointre G."/>
            <person name="Bobe J."/>
            <person name="Postlethwait J.H."/>
            <person name="Berthelot C."/>
            <person name="Roest Crollius H."/>
            <person name="Guiguen Y."/>
        </authorList>
    </citation>
    <scope>NUCLEOTIDE SEQUENCE</scope>
    <source>
        <strain evidence="1">NC1722</strain>
    </source>
</reference>
<keyword evidence="2" id="KW-1185">Reference proteome</keyword>
<protein>
    <submittedName>
        <fullName evidence="1">Uncharacterized protein</fullName>
    </submittedName>
</protein>
<dbReference type="AlphaFoldDB" id="A0AAD7S3R4"/>
<accession>A0AAD7S3R4</accession>
<gene>
    <name evidence="1" type="ORF">AAFF_G00034700</name>
</gene>
<name>A0AAD7S3R4_9TELE</name>
<organism evidence="1 2">
    <name type="scientific">Aldrovandia affinis</name>
    <dbReference type="NCBI Taxonomy" id="143900"/>
    <lineage>
        <taxon>Eukaryota</taxon>
        <taxon>Metazoa</taxon>
        <taxon>Chordata</taxon>
        <taxon>Craniata</taxon>
        <taxon>Vertebrata</taxon>
        <taxon>Euteleostomi</taxon>
        <taxon>Actinopterygii</taxon>
        <taxon>Neopterygii</taxon>
        <taxon>Teleostei</taxon>
        <taxon>Notacanthiformes</taxon>
        <taxon>Halosauridae</taxon>
        <taxon>Aldrovandia</taxon>
    </lineage>
</organism>
<evidence type="ECO:0000313" key="1">
    <source>
        <dbReference type="EMBL" id="KAJ8395268.1"/>
    </source>
</evidence>
<dbReference type="Proteomes" id="UP001221898">
    <property type="component" value="Unassembled WGS sequence"/>
</dbReference>